<dbReference type="Proteomes" id="UP001222027">
    <property type="component" value="Unassembled WGS sequence"/>
</dbReference>
<proteinExistence type="predicted"/>
<protein>
    <submittedName>
        <fullName evidence="1">Uncharacterized protein</fullName>
    </submittedName>
</protein>
<name>A0AAV8RRB2_ENSVE</name>
<keyword evidence="2" id="KW-1185">Reference proteome</keyword>
<organism evidence="1 2">
    <name type="scientific">Ensete ventricosum</name>
    <name type="common">Abyssinian banana</name>
    <name type="synonym">Musa ensete</name>
    <dbReference type="NCBI Taxonomy" id="4639"/>
    <lineage>
        <taxon>Eukaryota</taxon>
        <taxon>Viridiplantae</taxon>
        <taxon>Streptophyta</taxon>
        <taxon>Embryophyta</taxon>
        <taxon>Tracheophyta</taxon>
        <taxon>Spermatophyta</taxon>
        <taxon>Magnoliopsida</taxon>
        <taxon>Liliopsida</taxon>
        <taxon>Zingiberales</taxon>
        <taxon>Musaceae</taxon>
        <taxon>Ensete</taxon>
    </lineage>
</organism>
<sequence>MDPYKHRPWSNFNFPFWITDSGAPVWNNNSSLTIGSRGKLGSRGHYSDDKYDPVRHAERYPVPTCVVNGRREKARAFHM</sequence>
<dbReference type="EMBL" id="JAQQAF010000002">
    <property type="protein sequence ID" value="KAJ8504658.1"/>
    <property type="molecule type" value="Genomic_DNA"/>
</dbReference>
<evidence type="ECO:0000313" key="1">
    <source>
        <dbReference type="EMBL" id="KAJ8504658.1"/>
    </source>
</evidence>
<gene>
    <name evidence="1" type="ORF">OPV22_005544</name>
</gene>
<dbReference type="AlphaFoldDB" id="A0AAV8RRB2"/>
<accession>A0AAV8RRB2</accession>
<evidence type="ECO:0000313" key="2">
    <source>
        <dbReference type="Proteomes" id="UP001222027"/>
    </source>
</evidence>
<comment type="caution">
    <text evidence="1">The sequence shown here is derived from an EMBL/GenBank/DDBJ whole genome shotgun (WGS) entry which is preliminary data.</text>
</comment>
<reference evidence="1 2" key="1">
    <citation type="submission" date="2022-12" db="EMBL/GenBank/DDBJ databases">
        <title>Chromosome-scale assembly of the Ensete ventricosum genome.</title>
        <authorList>
            <person name="Dussert Y."/>
            <person name="Stocks J."/>
            <person name="Wendawek A."/>
            <person name="Woldeyes F."/>
            <person name="Nichols R.A."/>
            <person name="Borrell J.S."/>
        </authorList>
    </citation>
    <scope>NUCLEOTIDE SEQUENCE [LARGE SCALE GENOMIC DNA]</scope>
    <source>
        <strain evidence="2">cv. Maze</strain>
        <tissue evidence="1">Seeds</tissue>
    </source>
</reference>